<reference evidence="2 3" key="1">
    <citation type="submission" date="2018-01" db="EMBL/GenBank/DDBJ databases">
        <title>Co-occurrence of chitin degradation, pigmentation and bioactivity in marine Pseudoalteromonas.</title>
        <authorList>
            <person name="Paulsen S."/>
            <person name="Gram L."/>
            <person name="Machado H."/>
        </authorList>
    </citation>
    <scope>NUCLEOTIDE SEQUENCE [LARGE SCALE GENOMIC DNA]</scope>
    <source>
        <strain evidence="2 3">S3898</strain>
    </source>
</reference>
<keyword evidence="1" id="KW-0812">Transmembrane</keyword>
<dbReference type="InterPro" id="IPR010390">
    <property type="entry name" value="ABC-2_transporter-like"/>
</dbReference>
<keyword evidence="1" id="KW-0472">Membrane</keyword>
<keyword evidence="1" id="KW-1133">Transmembrane helix</keyword>
<proteinExistence type="predicted"/>
<evidence type="ECO:0000256" key="1">
    <source>
        <dbReference type="SAM" id="Phobius"/>
    </source>
</evidence>
<dbReference type="EMBL" id="PPSX01000021">
    <property type="protein sequence ID" value="RZQ53813.1"/>
    <property type="molecule type" value="Genomic_DNA"/>
</dbReference>
<feature type="transmembrane region" description="Helical" evidence="1">
    <location>
        <begin position="140"/>
        <end position="161"/>
    </location>
</feature>
<dbReference type="Pfam" id="PF06182">
    <property type="entry name" value="ABC2_membrane_6"/>
    <property type="match status" value="1"/>
</dbReference>
<gene>
    <name evidence="2" type="ORF">C1E23_06965</name>
</gene>
<evidence type="ECO:0008006" key="4">
    <source>
        <dbReference type="Google" id="ProtNLM"/>
    </source>
</evidence>
<sequence>MTSFYSFISLLKLQLRQFTAFRFDTFTKLAGYPLQLGMMVVLWGFLEELGTGFDTQAIIAYYAIIFVCQKQYPFVRLALEVQMKIFQGDIFRNYVQPIPLISELFAKYCVQAMFYLLIAMPLALFVVVGLSDVALSVSRVIGFFVLCIGAAILCFLLWYMIGLTAFFTTMNRGAVQLFSIVQDFAKGAIVPLSLLPDSWNSVLAMTPFPHMAHTAAAYLTQIEPTNFWDVMALQWLWIGIAYLGCVALWNKGVKRDNLSLV</sequence>
<feature type="transmembrane region" description="Helical" evidence="1">
    <location>
        <begin position="112"/>
        <end position="133"/>
    </location>
</feature>
<evidence type="ECO:0000313" key="3">
    <source>
        <dbReference type="Proteomes" id="UP000291338"/>
    </source>
</evidence>
<dbReference type="Proteomes" id="UP000291338">
    <property type="component" value="Unassembled WGS sequence"/>
</dbReference>
<accession>A0A4Q7INA3</accession>
<dbReference type="PANTHER" id="PTHR36832:SF1">
    <property type="entry name" value="SLR1174 PROTEIN"/>
    <property type="match status" value="1"/>
</dbReference>
<organism evidence="2 3">
    <name type="scientific">Pseudoalteromonas phenolica</name>
    <dbReference type="NCBI Taxonomy" id="161398"/>
    <lineage>
        <taxon>Bacteria</taxon>
        <taxon>Pseudomonadati</taxon>
        <taxon>Pseudomonadota</taxon>
        <taxon>Gammaproteobacteria</taxon>
        <taxon>Alteromonadales</taxon>
        <taxon>Pseudoalteromonadaceae</taxon>
        <taxon>Pseudoalteromonas</taxon>
    </lineage>
</organism>
<feature type="transmembrane region" description="Helical" evidence="1">
    <location>
        <begin position="232"/>
        <end position="249"/>
    </location>
</feature>
<comment type="caution">
    <text evidence="2">The sequence shown here is derived from an EMBL/GenBank/DDBJ whole genome shotgun (WGS) entry which is preliminary data.</text>
</comment>
<protein>
    <recommendedName>
        <fullName evidence="4">ABC transporter permease</fullName>
    </recommendedName>
</protein>
<dbReference type="PANTHER" id="PTHR36832">
    <property type="entry name" value="SLR1174 PROTEIN-RELATED"/>
    <property type="match status" value="1"/>
</dbReference>
<name>A0A4Q7INA3_9GAMM</name>
<dbReference type="AlphaFoldDB" id="A0A4Q7INA3"/>
<dbReference type="RefSeq" id="WP_130254892.1">
    <property type="nucleotide sequence ID" value="NZ_PPSX01000021.1"/>
</dbReference>
<evidence type="ECO:0000313" key="2">
    <source>
        <dbReference type="EMBL" id="RZQ53813.1"/>
    </source>
</evidence>